<dbReference type="GO" id="GO:0005737">
    <property type="term" value="C:cytoplasm"/>
    <property type="evidence" value="ECO:0007669"/>
    <property type="project" value="TreeGrafter"/>
</dbReference>
<dbReference type="InterPro" id="IPR008988">
    <property type="entry name" value="Transcriptional_repressor_C"/>
</dbReference>
<dbReference type="GO" id="GO:0005524">
    <property type="term" value="F:ATP binding"/>
    <property type="evidence" value="ECO:0007669"/>
    <property type="project" value="UniProtKB-KW"/>
</dbReference>
<dbReference type="HAMAP" id="MF_00978">
    <property type="entry name" value="Bifunct_BirA"/>
    <property type="match status" value="1"/>
</dbReference>
<dbReference type="SUPFAM" id="SSF50037">
    <property type="entry name" value="C-terminal domain of transcriptional repressors"/>
    <property type="match status" value="1"/>
</dbReference>
<comment type="caution">
    <text evidence="5">The sequence shown here is derived from an EMBL/GenBank/DDBJ whole genome shotgun (WGS) entry which is preliminary data.</text>
</comment>
<sequence length="334" mass="36158">MKSRHATVQLCRLLRESEGNIVSGGHVSRVLSLSRQAVWKAVRDLEEEGFVVDSVPQKGYILRELPSNDLSPSLIGSLISPECPWGEEIHVFQSIPSTQEAAKRIGRQSQTDGLVVIAEEQTNGRGRRDRVWISPRGTGLYFSVFFRPRMLPGRLQLINLAAGLAVRDAIGAVCGKPVSLKWPNDLLYGGRKICGILSEASSDPERIRDCSTGIGINISLTREQLAVRGLENAASLGAGTETVHRGSLCAAVIEKFYRLAADLANDGGYSLLSRYREECSTIGKNVSVLTEEDAFSGRAAGIGDNGELLVEGKDGIRSFCAADVVHATPDVKDR</sequence>
<dbReference type="EMBL" id="VSSQ01000359">
    <property type="protein sequence ID" value="MPL92472.1"/>
    <property type="molecule type" value="Genomic_DNA"/>
</dbReference>
<dbReference type="Gene3D" id="3.30.930.10">
    <property type="entry name" value="Bira Bifunctional Protein, Domain 2"/>
    <property type="match status" value="1"/>
</dbReference>
<dbReference type="InterPro" id="IPR003142">
    <property type="entry name" value="BPL_C"/>
</dbReference>
<dbReference type="PANTHER" id="PTHR12835">
    <property type="entry name" value="BIOTIN PROTEIN LIGASE"/>
    <property type="match status" value="1"/>
</dbReference>
<dbReference type="CDD" id="cd16442">
    <property type="entry name" value="BPL"/>
    <property type="match status" value="1"/>
</dbReference>
<reference evidence="5" key="1">
    <citation type="submission" date="2019-08" db="EMBL/GenBank/DDBJ databases">
        <authorList>
            <person name="Kucharzyk K."/>
            <person name="Murdoch R.W."/>
            <person name="Higgins S."/>
            <person name="Loffler F."/>
        </authorList>
    </citation>
    <scope>NUCLEOTIDE SEQUENCE</scope>
</reference>
<organism evidence="5">
    <name type="scientific">bioreactor metagenome</name>
    <dbReference type="NCBI Taxonomy" id="1076179"/>
    <lineage>
        <taxon>unclassified sequences</taxon>
        <taxon>metagenomes</taxon>
        <taxon>ecological metagenomes</taxon>
    </lineage>
</organism>
<protein>
    <submittedName>
        <fullName evidence="5">Bifunctional ligase/repressor BirA</fullName>
        <ecNumber evidence="5">6.3.4.15</ecNumber>
    </submittedName>
</protein>
<dbReference type="InterPro" id="IPR030855">
    <property type="entry name" value="Bifunct_BirA"/>
</dbReference>
<dbReference type="Pfam" id="PF08279">
    <property type="entry name" value="HTH_11"/>
    <property type="match status" value="1"/>
</dbReference>
<dbReference type="SUPFAM" id="SSF55681">
    <property type="entry name" value="Class II aaRS and biotin synthetases"/>
    <property type="match status" value="1"/>
</dbReference>
<dbReference type="GO" id="GO:0004077">
    <property type="term" value="F:biotin--[biotin carboxyl-carrier protein] ligase activity"/>
    <property type="evidence" value="ECO:0007669"/>
    <property type="project" value="UniProtKB-EC"/>
</dbReference>
<name>A0A644VPK4_9ZZZZ</name>
<dbReference type="GO" id="GO:0006355">
    <property type="term" value="P:regulation of DNA-templated transcription"/>
    <property type="evidence" value="ECO:0007669"/>
    <property type="project" value="InterPro"/>
</dbReference>
<evidence type="ECO:0000256" key="1">
    <source>
        <dbReference type="ARBA" id="ARBA00022598"/>
    </source>
</evidence>
<accession>A0A644VPK4</accession>
<dbReference type="PANTHER" id="PTHR12835:SF5">
    <property type="entry name" value="BIOTIN--PROTEIN LIGASE"/>
    <property type="match status" value="1"/>
</dbReference>
<keyword evidence="2" id="KW-0547">Nucleotide-binding</keyword>
<dbReference type="Gene3D" id="1.10.10.10">
    <property type="entry name" value="Winged helix-like DNA-binding domain superfamily/Winged helix DNA-binding domain"/>
    <property type="match status" value="1"/>
</dbReference>
<proteinExistence type="inferred from homology"/>
<keyword evidence="1 5" id="KW-0436">Ligase</keyword>
<evidence type="ECO:0000256" key="3">
    <source>
        <dbReference type="ARBA" id="ARBA00022840"/>
    </source>
</evidence>
<dbReference type="NCBIfam" id="TIGR00121">
    <property type="entry name" value="birA_ligase"/>
    <property type="match status" value="1"/>
</dbReference>
<dbReference type="Gene3D" id="2.30.30.100">
    <property type="match status" value="1"/>
</dbReference>
<dbReference type="AlphaFoldDB" id="A0A644VPK4"/>
<dbReference type="InterPro" id="IPR004408">
    <property type="entry name" value="Biotin_CoA_COase_ligase"/>
</dbReference>
<keyword evidence="3" id="KW-0067">ATP-binding</keyword>
<gene>
    <name evidence="5" type="primary">birA_15</name>
    <name evidence="5" type="ORF">SDC9_38573</name>
</gene>
<dbReference type="Pfam" id="PF03099">
    <property type="entry name" value="BPL_LplA_LipB"/>
    <property type="match status" value="1"/>
</dbReference>
<evidence type="ECO:0000313" key="5">
    <source>
        <dbReference type="EMBL" id="MPL92472.1"/>
    </source>
</evidence>
<dbReference type="InterPro" id="IPR004143">
    <property type="entry name" value="BPL_LPL_catalytic"/>
</dbReference>
<evidence type="ECO:0000259" key="4">
    <source>
        <dbReference type="PROSITE" id="PS51733"/>
    </source>
</evidence>
<dbReference type="InterPro" id="IPR036390">
    <property type="entry name" value="WH_DNA-bd_sf"/>
</dbReference>
<dbReference type="Pfam" id="PF02237">
    <property type="entry name" value="BPL_C"/>
    <property type="match status" value="1"/>
</dbReference>
<dbReference type="EC" id="6.3.4.15" evidence="5"/>
<feature type="domain" description="BPL/LPL catalytic" evidence="4">
    <location>
        <begin position="86"/>
        <end position="264"/>
    </location>
</feature>
<dbReference type="InterPro" id="IPR036388">
    <property type="entry name" value="WH-like_DNA-bd_sf"/>
</dbReference>
<dbReference type="InterPro" id="IPR013196">
    <property type="entry name" value="HTH_11"/>
</dbReference>
<dbReference type="InterPro" id="IPR045864">
    <property type="entry name" value="aa-tRNA-synth_II/BPL/LPL"/>
</dbReference>
<evidence type="ECO:0000256" key="2">
    <source>
        <dbReference type="ARBA" id="ARBA00022741"/>
    </source>
</evidence>
<dbReference type="PROSITE" id="PS51733">
    <property type="entry name" value="BPL_LPL_CATALYTIC"/>
    <property type="match status" value="1"/>
</dbReference>
<dbReference type="SUPFAM" id="SSF46785">
    <property type="entry name" value="Winged helix' DNA-binding domain"/>
    <property type="match status" value="1"/>
</dbReference>